<evidence type="ECO:0000313" key="2">
    <source>
        <dbReference type="Proteomes" id="UP000196218"/>
    </source>
</evidence>
<name>A0ABD7L7B5_9BURK</name>
<dbReference type="InterPro" id="IPR012334">
    <property type="entry name" value="Pectin_lyas_fold"/>
</dbReference>
<gene>
    <name evidence="1" type="ORF">UA18_03577</name>
</gene>
<comment type="caution">
    <text evidence="1">The sequence shown here is derived from an EMBL/GenBank/DDBJ whole genome shotgun (WGS) entry which is preliminary data.</text>
</comment>
<protein>
    <submittedName>
        <fullName evidence="1">Filamentous hemagglutinin/adhesin</fullName>
    </submittedName>
</protein>
<sequence>MVGIAALSMLPTLSDAQIIPTPSTSTQVIRTPNGLPRVNMAKPSGAGTPVNTHNHLDVQRAGAILNNSATMI</sequence>
<dbReference type="AlphaFoldDB" id="A0ABD7L7B5"/>
<dbReference type="Proteomes" id="UP000196218">
    <property type="component" value="Unassembled WGS sequence"/>
</dbReference>
<proteinExistence type="predicted"/>
<organism evidence="1 2">
    <name type="scientific">Burkholderia multivorans</name>
    <dbReference type="NCBI Taxonomy" id="87883"/>
    <lineage>
        <taxon>Bacteria</taxon>
        <taxon>Pseudomonadati</taxon>
        <taxon>Pseudomonadota</taxon>
        <taxon>Betaproteobacteria</taxon>
        <taxon>Burkholderiales</taxon>
        <taxon>Burkholderiaceae</taxon>
        <taxon>Burkholderia</taxon>
        <taxon>Burkholderia cepacia complex</taxon>
    </lineage>
</organism>
<dbReference type="EMBL" id="FKJW01000005">
    <property type="protein sequence ID" value="SAJ97410.1"/>
    <property type="molecule type" value="Genomic_DNA"/>
</dbReference>
<dbReference type="Gene3D" id="2.160.20.10">
    <property type="entry name" value="Single-stranded right-handed beta-helix, Pectin lyase-like"/>
    <property type="match status" value="1"/>
</dbReference>
<reference evidence="1 2" key="1">
    <citation type="submission" date="2016-04" db="EMBL/GenBank/DDBJ databases">
        <authorList>
            <person name="Peeters C."/>
        </authorList>
    </citation>
    <scope>NUCLEOTIDE SEQUENCE [LARGE SCALE GENOMIC DNA]</scope>
    <source>
        <strain evidence="1">LMG 29311</strain>
    </source>
</reference>
<accession>A0ABD7L7B5</accession>
<evidence type="ECO:0000313" key="1">
    <source>
        <dbReference type="EMBL" id="SAJ97410.1"/>
    </source>
</evidence>